<reference evidence="2 3" key="1">
    <citation type="journal article" date="2012" name="J. Bacteriol.">
        <title>Genome sequence of the human- and animal-pathogenic strain Nocardia cyriacigeorgica GUH-2.</title>
        <authorList>
            <person name="Zoropogui A."/>
            <person name="Pujic P."/>
            <person name="Normand P."/>
            <person name="Barbe V."/>
            <person name="Beaman B."/>
            <person name="Beaman L."/>
            <person name="Boiron P."/>
            <person name="Colinon C."/>
            <person name="Deredjian A."/>
            <person name="Graindorge A."/>
            <person name="Mangenot S."/>
            <person name="Nazaret S."/>
            <person name="Neto M."/>
            <person name="Petit S."/>
            <person name="Roche D."/>
            <person name="Vallenet D."/>
            <person name="Rodriguez-Nava V."/>
            <person name="Richard Y."/>
            <person name="Cournoyer B."/>
            <person name="Blaha D."/>
        </authorList>
    </citation>
    <scope>NUCLEOTIDE SEQUENCE [LARGE SCALE GENOMIC DNA]</scope>
    <source>
        <strain evidence="2 3">GUH-2</strain>
    </source>
</reference>
<evidence type="ECO:0000313" key="2">
    <source>
        <dbReference type="EMBL" id="CCF65476.1"/>
    </source>
</evidence>
<evidence type="ECO:0000256" key="1">
    <source>
        <dbReference type="SAM" id="MobiDB-lite"/>
    </source>
</evidence>
<name>H6R0K7_NOCCG</name>
<feature type="region of interest" description="Disordered" evidence="1">
    <location>
        <begin position="1"/>
        <end position="53"/>
    </location>
</feature>
<protein>
    <submittedName>
        <fullName evidence="2">Uncharacterized protein</fullName>
    </submittedName>
</protein>
<proteinExistence type="predicted"/>
<evidence type="ECO:0000313" key="3">
    <source>
        <dbReference type="Proteomes" id="UP000008190"/>
    </source>
</evidence>
<dbReference type="AlphaFoldDB" id="H6R0K7"/>
<organism evidence="2 3">
    <name type="scientific">Nocardia cyriacigeorgica (strain GUH-2)</name>
    <dbReference type="NCBI Taxonomy" id="1127134"/>
    <lineage>
        <taxon>Bacteria</taxon>
        <taxon>Bacillati</taxon>
        <taxon>Actinomycetota</taxon>
        <taxon>Actinomycetes</taxon>
        <taxon>Mycobacteriales</taxon>
        <taxon>Nocardiaceae</taxon>
        <taxon>Nocardia</taxon>
    </lineage>
</organism>
<dbReference type="HOGENOM" id="CLU_1141647_0_0_11"/>
<keyword evidence="3" id="KW-1185">Reference proteome</keyword>
<dbReference type="Proteomes" id="UP000008190">
    <property type="component" value="Chromosome"/>
</dbReference>
<accession>H6R0K7</accession>
<gene>
    <name evidence="2" type="ordered locus">NOCYR_4721</name>
</gene>
<sequence length="243" mass="26710">MSRSCAPTIRSVPQPGASSSAGARSNIAPHRGNHDLYRGSNTRRLTTGRGTHCHHHRPIHWFLHGPLPCRSADTEPPWPGVADTARVGSHRQRSPLRRYPARISGARLADRGRCVMSTPRAVGYLRRDISGEHQPWHETGIRSVASRTGYTLCKTVALTGTADDPISKLIETVRRSGAEAVIVPTIEHVGGEVPQRLLREVTEVIPVDNPHQSIARWPLAALLAPPERDDLPDSDTVNPKPRR</sequence>
<dbReference type="EMBL" id="FO082843">
    <property type="protein sequence ID" value="CCF65476.1"/>
    <property type="molecule type" value="Genomic_DNA"/>
</dbReference>
<dbReference type="KEGG" id="ncy:NOCYR_4721"/>